<dbReference type="AlphaFoldDB" id="A0A4C1SHR3"/>
<protein>
    <submittedName>
        <fullName evidence="1">Uncharacterized protein</fullName>
    </submittedName>
</protein>
<evidence type="ECO:0000313" key="1">
    <source>
        <dbReference type="EMBL" id="GBP00728.1"/>
    </source>
</evidence>
<gene>
    <name evidence="1" type="ORF">EVAR_76963_1</name>
</gene>
<organism evidence="1 2">
    <name type="scientific">Eumeta variegata</name>
    <name type="common">Bagworm moth</name>
    <name type="synonym">Eumeta japonica</name>
    <dbReference type="NCBI Taxonomy" id="151549"/>
    <lineage>
        <taxon>Eukaryota</taxon>
        <taxon>Metazoa</taxon>
        <taxon>Ecdysozoa</taxon>
        <taxon>Arthropoda</taxon>
        <taxon>Hexapoda</taxon>
        <taxon>Insecta</taxon>
        <taxon>Pterygota</taxon>
        <taxon>Neoptera</taxon>
        <taxon>Endopterygota</taxon>
        <taxon>Lepidoptera</taxon>
        <taxon>Glossata</taxon>
        <taxon>Ditrysia</taxon>
        <taxon>Tineoidea</taxon>
        <taxon>Psychidae</taxon>
        <taxon>Oiketicinae</taxon>
        <taxon>Eumeta</taxon>
    </lineage>
</organism>
<keyword evidence="2" id="KW-1185">Reference proteome</keyword>
<proteinExistence type="predicted"/>
<evidence type="ECO:0000313" key="2">
    <source>
        <dbReference type="Proteomes" id="UP000299102"/>
    </source>
</evidence>
<dbReference type="EMBL" id="BGZK01000006">
    <property type="protein sequence ID" value="GBP00728.1"/>
    <property type="molecule type" value="Genomic_DNA"/>
</dbReference>
<accession>A0A4C1SHR3</accession>
<reference evidence="1 2" key="1">
    <citation type="journal article" date="2019" name="Commun. Biol.">
        <title>The bagworm genome reveals a unique fibroin gene that provides high tensile strength.</title>
        <authorList>
            <person name="Kono N."/>
            <person name="Nakamura H."/>
            <person name="Ohtoshi R."/>
            <person name="Tomita M."/>
            <person name="Numata K."/>
            <person name="Arakawa K."/>
        </authorList>
    </citation>
    <scope>NUCLEOTIDE SEQUENCE [LARGE SCALE GENOMIC DNA]</scope>
</reference>
<comment type="caution">
    <text evidence="1">The sequence shown here is derived from an EMBL/GenBank/DDBJ whole genome shotgun (WGS) entry which is preliminary data.</text>
</comment>
<dbReference type="Proteomes" id="UP000299102">
    <property type="component" value="Unassembled WGS sequence"/>
</dbReference>
<name>A0A4C1SHR3_EUMVA</name>
<sequence>MASGSKPFPILVPLTKIEKAIMNGIRTKLEFGLKPVLTADAVRGRSHDVEVDVEFDAVVFPGQRFGQTSSFRVEPAPPIIQAFQLA</sequence>